<keyword evidence="1" id="KW-0472">Membrane</keyword>
<evidence type="ECO:0000313" key="3">
    <source>
        <dbReference type="Proteomes" id="UP000238348"/>
    </source>
</evidence>
<evidence type="ECO:0000313" key="2">
    <source>
        <dbReference type="EMBL" id="AUX44577.1"/>
    </source>
</evidence>
<name>A0A2L0EZ42_SORCE</name>
<dbReference type="RefSeq" id="WP_104983082.1">
    <property type="nucleotide sequence ID" value="NZ_CP012673.1"/>
</dbReference>
<accession>A0A2L0EZ42</accession>
<dbReference type="AlphaFoldDB" id="A0A2L0EZ42"/>
<proteinExistence type="predicted"/>
<keyword evidence="1" id="KW-0812">Transmembrane</keyword>
<feature type="transmembrane region" description="Helical" evidence="1">
    <location>
        <begin position="27"/>
        <end position="50"/>
    </location>
</feature>
<dbReference type="Pfam" id="PF13160">
    <property type="entry name" value="DUF3995"/>
    <property type="match status" value="1"/>
</dbReference>
<feature type="transmembrane region" description="Helical" evidence="1">
    <location>
        <begin position="145"/>
        <end position="162"/>
    </location>
</feature>
<feature type="transmembrane region" description="Helical" evidence="1">
    <location>
        <begin position="71"/>
        <end position="92"/>
    </location>
</feature>
<dbReference type="Proteomes" id="UP000238348">
    <property type="component" value="Chromosome"/>
</dbReference>
<dbReference type="EMBL" id="CP012673">
    <property type="protein sequence ID" value="AUX44577.1"/>
    <property type="molecule type" value="Genomic_DNA"/>
</dbReference>
<evidence type="ECO:0000256" key="1">
    <source>
        <dbReference type="SAM" id="Phobius"/>
    </source>
</evidence>
<reference evidence="2 3" key="1">
    <citation type="submission" date="2015-09" db="EMBL/GenBank/DDBJ databases">
        <title>Sorangium comparison.</title>
        <authorList>
            <person name="Zaburannyi N."/>
            <person name="Bunk B."/>
            <person name="Overmann J."/>
            <person name="Mueller R."/>
        </authorList>
    </citation>
    <scope>NUCLEOTIDE SEQUENCE [LARGE SCALE GENOMIC DNA]</scope>
    <source>
        <strain evidence="2 3">So ce26</strain>
    </source>
</reference>
<dbReference type="InterPro" id="IPR025058">
    <property type="entry name" value="DUF3995"/>
</dbReference>
<dbReference type="OrthoDB" id="344976at2"/>
<evidence type="ECO:0008006" key="4">
    <source>
        <dbReference type="Google" id="ProtNLM"/>
    </source>
</evidence>
<gene>
    <name evidence="2" type="ORF">SOCE26_060430</name>
</gene>
<sequence>MDPLLSSATVVAAAAHAFFSPLGDLLAWTAGGVLAALAALHVYWGVGGAWPGDARHDKVEIVVGLPKGSPFPSLGLCLLVAFLLLSAAALVLGQRYGRGDLAALLRLGAWAAALALGARGLSGFFDARLRPATRALPYHSLNRRLYSPLSLALAAAVVGATFG</sequence>
<protein>
    <recommendedName>
        <fullName evidence="4">DUF3995 domain-containing protein</fullName>
    </recommendedName>
</protein>
<feature type="transmembrane region" description="Helical" evidence="1">
    <location>
        <begin position="104"/>
        <end position="125"/>
    </location>
</feature>
<keyword evidence="1" id="KW-1133">Transmembrane helix</keyword>
<organism evidence="2 3">
    <name type="scientific">Sorangium cellulosum</name>
    <name type="common">Polyangium cellulosum</name>
    <dbReference type="NCBI Taxonomy" id="56"/>
    <lineage>
        <taxon>Bacteria</taxon>
        <taxon>Pseudomonadati</taxon>
        <taxon>Myxococcota</taxon>
        <taxon>Polyangia</taxon>
        <taxon>Polyangiales</taxon>
        <taxon>Polyangiaceae</taxon>
        <taxon>Sorangium</taxon>
    </lineage>
</organism>